<dbReference type="CDD" id="cd00063">
    <property type="entry name" value="FN3"/>
    <property type="match status" value="1"/>
</dbReference>
<dbReference type="OMA" id="YQETIHE"/>
<feature type="region of interest" description="Disordered" evidence="2">
    <location>
        <begin position="168"/>
        <end position="193"/>
    </location>
</feature>
<feature type="compositionally biased region" description="Acidic residues" evidence="2">
    <location>
        <begin position="491"/>
        <end position="500"/>
    </location>
</feature>
<feature type="region of interest" description="Disordered" evidence="2">
    <location>
        <begin position="610"/>
        <end position="673"/>
    </location>
</feature>
<dbReference type="PANTHER" id="PTHR23210:SF26">
    <property type="entry name" value="ACTIVATING TRANSCRIPTION FACTOR 7-INTERACTING PROTEIN 1"/>
    <property type="match status" value="1"/>
</dbReference>
<dbReference type="InterPro" id="IPR026085">
    <property type="entry name" value="ATF7-int"/>
</dbReference>
<evidence type="ECO:0000256" key="1">
    <source>
        <dbReference type="SAM" id="Coils"/>
    </source>
</evidence>
<feature type="compositionally biased region" description="Low complexity" evidence="2">
    <location>
        <begin position="624"/>
        <end position="644"/>
    </location>
</feature>
<feature type="compositionally biased region" description="Basic and acidic residues" evidence="2">
    <location>
        <begin position="175"/>
        <end position="184"/>
    </location>
</feature>
<dbReference type="EnsemblMetazoa" id="G1480.5">
    <property type="protein sequence ID" value="G1480.5:cds"/>
    <property type="gene ID" value="G1480"/>
</dbReference>
<sequence length="1098" mass="119112">MSSSATSESCETPGLNASAINGQYLMEKNQMNGQNNLAIGHSDQKAIKEAPPPRKEDYSSDMGIFNSKNGPTFDGTPINLLDERSFVMNDKMKNSLRDFMNKMSENTPTLGNLLAKTKYTGLNSKDTRSVINMNATPSPTTSTTTTTPTVSGGAKAASIGNLFDKMQEMQNSTSSDEKTTEKNNKGNAAASVESVTNKNCNEVIELDDSIEDKEIEKNSCDLSVQSNDLKDKCNQKKSEDELLEISSDSDNEVKQKLQKEERKENYMKPEEEDKLLASDEDDTRQSGVSTASHHSQETIAKCEDSQESMNKCEDSQESIGKFEDSGESISKFEDSPESTSKFEDSRESTSKCEDSRESTSKCEDSRDSADCEKGSDSNNGKDNESASEKMEVDEEEEESDSESVKNEDSDSKSSEDSKKSDSGDKKVEKGINEKKRPANFEDALAFGPKRTRLDMVIGKLGSQIGIAPESLKDEEMSDTDTATESTPTPTEDTEDEDEENSLQRKKKKPPVRLSEKALDKMVKTKVLNHLKTQKDGIVAELQQKVEELQASNDGWKQRVKELEKQILEVTVLQQKHEKRKAKTAALRQITTKNVGVQVDSQRAAAAIGQLQQQQVQQTTPVKSPTPRQASRTPTTTTVQTPPTTKQGPVLNITKSTSASPQLVPPRSTLNPVPNIPILKTQTTAQSQTGYVSQTAPVVALATSPANTADNSKGPFPSNQTVKSILDNSRGQIAQPTGNSRVRPVRAMTPATQINTIISPPTIPNQMTSFIVVPTPAPIPNTKQNVSVVTTPVVNQPIQQAQQSQQVQKKSVKVIDLTMEEEANRNLANRGVALSMSQNQVLVPTGQGLPQGLILGNPATSILRNGQQPAYQIVFSSTSQPVRLTYAAPIPNTSMRPAVAGTTVVASTSQTIAAMPQLRPGQAVGSPVNPRQPLPVTSAQQRPPPPLQYGAQGANRVANTSLTTVAPPPLAPQHPAPLPSITSAVAPGQKPLPPKPSLKISRVSQGIVLSWNMTLNETPHADIASYQLFAYQEGTSTPSTTLWKKVGDVKALPLPMACTLTQFQEGNKYHFAVRPVDALGRNGHFSDPSSIHLLPNKKD</sequence>
<feature type="compositionally biased region" description="Acidic residues" evidence="2">
    <location>
        <begin position="391"/>
        <end position="401"/>
    </location>
</feature>
<dbReference type="InterPro" id="IPR036116">
    <property type="entry name" value="FN3_sf"/>
</dbReference>
<dbReference type="InterPro" id="IPR003961">
    <property type="entry name" value="FN3_dom"/>
</dbReference>
<feature type="region of interest" description="Disordered" evidence="2">
    <location>
        <begin position="919"/>
        <end position="997"/>
    </location>
</feature>
<dbReference type="PROSITE" id="PS50853">
    <property type="entry name" value="FN3"/>
    <property type="match status" value="1"/>
</dbReference>
<evidence type="ECO:0000313" key="5">
    <source>
        <dbReference type="Proteomes" id="UP000005408"/>
    </source>
</evidence>
<accession>A0A8W8IL22</accession>
<dbReference type="GO" id="GO:0005634">
    <property type="term" value="C:nucleus"/>
    <property type="evidence" value="ECO:0007669"/>
    <property type="project" value="TreeGrafter"/>
</dbReference>
<feature type="coiled-coil region" evidence="1">
    <location>
        <begin position="538"/>
        <end position="579"/>
    </location>
</feature>
<feature type="region of interest" description="Disordered" evidence="2">
    <location>
        <begin position="234"/>
        <end position="517"/>
    </location>
</feature>
<name>A0A8W8IL22_MAGGI</name>
<dbReference type="EnsemblMetazoa" id="G1480.6">
    <property type="protein sequence ID" value="G1480.6:cds"/>
    <property type="gene ID" value="G1480"/>
</dbReference>
<feature type="compositionally biased region" description="Pro residues" evidence="2">
    <location>
        <begin position="965"/>
        <end position="977"/>
    </location>
</feature>
<dbReference type="SUPFAM" id="SSF49265">
    <property type="entry name" value="Fibronectin type III"/>
    <property type="match status" value="1"/>
</dbReference>
<dbReference type="GO" id="GO:0006355">
    <property type="term" value="P:regulation of DNA-templated transcription"/>
    <property type="evidence" value="ECO:0007669"/>
    <property type="project" value="TreeGrafter"/>
</dbReference>
<dbReference type="Pfam" id="PF16794">
    <property type="entry name" value="fn3_4"/>
    <property type="match status" value="1"/>
</dbReference>
<protein>
    <recommendedName>
        <fullName evidence="3">Fibronectin type-III domain-containing protein</fullName>
    </recommendedName>
</protein>
<dbReference type="AlphaFoldDB" id="A0A8W8IL22"/>
<feature type="compositionally biased region" description="Acidic residues" evidence="2">
    <location>
        <begin position="241"/>
        <end position="250"/>
    </location>
</feature>
<feature type="region of interest" description="Disordered" evidence="2">
    <location>
        <begin position="132"/>
        <end position="153"/>
    </location>
</feature>
<feature type="domain" description="Fibronectin type-III" evidence="3">
    <location>
        <begin position="989"/>
        <end position="1095"/>
    </location>
</feature>
<dbReference type="GO" id="GO:0003712">
    <property type="term" value="F:transcription coregulator activity"/>
    <property type="evidence" value="ECO:0007669"/>
    <property type="project" value="TreeGrafter"/>
</dbReference>
<evidence type="ECO:0000259" key="3">
    <source>
        <dbReference type="PROSITE" id="PS50853"/>
    </source>
</evidence>
<dbReference type="PANTHER" id="PTHR23210">
    <property type="entry name" value="ACTIVATING TRANSCRIPTION FACTOR 7 INTERACTING PROTEIN"/>
    <property type="match status" value="1"/>
</dbReference>
<dbReference type="InterPro" id="IPR013783">
    <property type="entry name" value="Ig-like_fold"/>
</dbReference>
<evidence type="ECO:0000313" key="4">
    <source>
        <dbReference type="EnsemblMetazoa" id="G1480.6:cds"/>
    </source>
</evidence>
<dbReference type="OrthoDB" id="2434995at2759"/>
<dbReference type="SMR" id="A0A8W8IL22"/>
<dbReference type="Proteomes" id="UP000005408">
    <property type="component" value="Unassembled WGS sequence"/>
</dbReference>
<proteinExistence type="predicted"/>
<evidence type="ECO:0000256" key="2">
    <source>
        <dbReference type="SAM" id="MobiDB-lite"/>
    </source>
</evidence>
<feature type="compositionally biased region" description="Basic and acidic residues" evidence="2">
    <location>
        <begin position="402"/>
        <end position="439"/>
    </location>
</feature>
<keyword evidence="5" id="KW-1185">Reference proteome</keyword>
<dbReference type="Gene3D" id="2.60.40.10">
    <property type="entry name" value="Immunoglobulins"/>
    <property type="match status" value="1"/>
</dbReference>
<feature type="compositionally biased region" description="Low complexity" evidence="2">
    <location>
        <begin position="479"/>
        <end position="490"/>
    </location>
</feature>
<reference evidence="4" key="1">
    <citation type="submission" date="2022-08" db="UniProtKB">
        <authorList>
            <consortium name="EnsemblMetazoa"/>
        </authorList>
    </citation>
    <scope>IDENTIFICATION</scope>
    <source>
        <strain evidence="4">05x7-T-G4-1.051#20</strain>
    </source>
</reference>
<dbReference type="GO" id="GO:0005667">
    <property type="term" value="C:transcription regulator complex"/>
    <property type="evidence" value="ECO:0007669"/>
    <property type="project" value="TreeGrafter"/>
</dbReference>
<organism evidence="4 5">
    <name type="scientific">Magallana gigas</name>
    <name type="common">Pacific oyster</name>
    <name type="synonym">Crassostrea gigas</name>
    <dbReference type="NCBI Taxonomy" id="29159"/>
    <lineage>
        <taxon>Eukaryota</taxon>
        <taxon>Metazoa</taxon>
        <taxon>Spiralia</taxon>
        <taxon>Lophotrochozoa</taxon>
        <taxon>Mollusca</taxon>
        <taxon>Bivalvia</taxon>
        <taxon>Autobranchia</taxon>
        <taxon>Pteriomorphia</taxon>
        <taxon>Ostreida</taxon>
        <taxon>Ostreoidea</taxon>
        <taxon>Ostreidae</taxon>
        <taxon>Magallana</taxon>
    </lineage>
</organism>
<keyword evidence="1" id="KW-0175">Coiled coil</keyword>
<dbReference type="SMART" id="SM00060">
    <property type="entry name" value="FN3"/>
    <property type="match status" value="1"/>
</dbReference>
<dbReference type="InterPro" id="IPR056565">
    <property type="entry name" value="Fn3_ATF7IP"/>
</dbReference>
<feature type="compositionally biased region" description="Basic and acidic residues" evidence="2">
    <location>
        <begin position="251"/>
        <end position="277"/>
    </location>
</feature>
<feature type="compositionally biased region" description="Low complexity" evidence="2">
    <location>
        <begin position="136"/>
        <end position="149"/>
    </location>
</feature>
<feature type="compositionally biased region" description="Basic and acidic residues" evidence="2">
    <location>
        <begin position="294"/>
        <end position="390"/>
    </location>
</feature>